<dbReference type="Proteomes" id="UP000215914">
    <property type="component" value="Chromosome 11"/>
</dbReference>
<evidence type="ECO:0000313" key="1">
    <source>
        <dbReference type="EMBL" id="OTG09332.1"/>
    </source>
</evidence>
<dbReference type="AlphaFoldDB" id="A0A251TFC0"/>
<evidence type="ECO:0000313" key="2">
    <source>
        <dbReference type="Proteomes" id="UP000215914"/>
    </source>
</evidence>
<gene>
    <name evidence="1" type="ORF">HannXRQ_Chr11g0351791</name>
</gene>
<keyword evidence="2" id="KW-1185">Reference proteome</keyword>
<dbReference type="EMBL" id="CM007900">
    <property type="protein sequence ID" value="OTG09332.1"/>
    <property type="molecule type" value="Genomic_DNA"/>
</dbReference>
<accession>A0A251TFC0</accession>
<dbReference type="STRING" id="4232.A0A251TFC0"/>
<sequence>MRLIGVRQVYDGAHGTKPKHFLKHSYNRCNVFIIVHTSYTTEDSILYRLCYFLLNVFNVFINDAIQVTIRHNTVIQYRALTDKASDAFYKLSNTRTQIQAYVFDGYTR</sequence>
<protein>
    <submittedName>
        <fullName evidence="1">Uncharacterized protein</fullName>
    </submittedName>
</protein>
<organism evidence="1 2">
    <name type="scientific">Helianthus annuus</name>
    <name type="common">Common sunflower</name>
    <dbReference type="NCBI Taxonomy" id="4232"/>
    <lineage>
        <taxon>Eukaryota</taxon>
        <taxon>Viridiplantae</taxon>
        <taxon>Streptophyta</taxon>
        <taxon>Embryophyta</taxon>
        <taxon>Tracheophyta</taxon>
        <taxon>Spermatophyta</taxon>
        <taxon>Magnoliopsida</taxon>
        <taxon>eudicotyledons</taxon>
        <taxon>Gunneridae</taxon>
        <taxon>Pentapetalae</taxon>
        <taxon>asterids</taxon>
        <taxon>campanulids</taxon>
        <taxon>Asterales</taxon>
        <taxon>Asteraceae</taxon>
        <taxon>Asteroideae</taxon>
        <taxon>Heliantheae alliance</taxon>
        <taxon>Heliantheae</taxon>
        <taxon>Helianthus</taxon>
    </lineage>
</organism>
<name>A0A251TFC0_HELAN</name>
<reference evidence="2" key="1">
    <citation type="journal article" date="2017" name="Nature">
        <title>The sunflower genome provides insights into oil metabolism, flowering and Asterid evolution.</title>
        <authorList>
            <person name="Badouin H."/>
            <person name="Gouzy J."/>
            <person name="Grassa C.J."/>
            <person name="Murat F."/>
            <person name="Staton S.E."/>
            <person name="Cottret L."/>
            <person name="Lelandais-Briere C."/>
            <person name="Owens G.L."/>
            <person name="Carrere S."/>
            <person name="Mayjonade B."/>
            <person name="Legrand L."/>
            <person name="Gill N."/>
            <person name="Kane N.C."/>
            <person name="Bowers J.E."/>
            <person name="Hubner S."/>
            <person name="Bellec A."/>
            <person name="Berard A."/>
            <person name="Berges H."/>
            <person name="Blanchet N."/>
            <person name="Boniface M.C."/>
            <person name="Brunel D."/>
            <person name="Catrice O."/>
            <person name="Chaidir N."/>
            <person name="Claudel C."/>
            <person name="Donnadieu C."/>
            <person name="Faraut T."/>
            <person name="Fievet G."/>
            <person name="Helmstetter N."/>
            <person name="King M."/>
            <person name="Knapp S.J."/>
            <person name="Lai Z."/>
            <person name="Le Paslier M.C."/>
            <person name="Lippi Y."/>
            <person name="Lorenzon L."/>
            <person name="Mandel J.R."/>
            <person name="Marage G."/>
            <person name="Marchand G."/>
            <person name="Marquand E."/>
            <person name="Bret-Mestries E."/>
            <person name="Morien E."/>
            <person name="Nambeesan S."/>
            <person name="Nguyen T."/>
            <person name="Pegot-Espagnet P."/>
            <person name="Pouilly N."/>
            <person name="Raftis F."/>
            <person name="Sallet E."/>
            <person name="Schiex T."/>
            <person name="Thomas J."/>
            <person name="Vandecasteele C."/>
            <person name="Vares D."/>
            <person name="Vear F."/>
            <person name="Vautrin S."/>
            <person name="Crespi M."/>
            <person name="Mangin B."/>
            <person name="Burke J.M."/>
            <person name="Salse J."/>
            <person name="Munos S."/>
            <person name="Vincourt P."/>
            <person name="Rieseberg L.H."/>
            <person name="Langlade N.B."/>
        </authorList>
    </citation>
    <scope>NUCLEOTIDE SEQUENCE [LARGE SCALE GENOMIC DNA]</scope>
    <source>
        <strain evidence="2">cv. SF193</strain>
    </source>
</reference>
<dbReference type="InParanoid" id="A0A251TFC0"/>
<proteinExistence type="predicted"/>